<feature type="domain" description="PH" evidence="2">
    <location>
        <begin position="273"/>
        <end position="394"/>
    </location>
</feature>
<dbReference type="PANTHER" id="PTHR48125">
    <property type="entry name" value="LP07818P1"/>
    <property type="match status" value="1"/>
</dbReference>
<comment type="caution">
    <text evidence="4">The sequence shown here is derived from an EMBL/GenBank/DDBJ whole genome shotgun (WGS) entry which is preliminary data.</text>
</comment>
<feature type="non-terminal residue" evidence="4">
    <location>
        <position position="653"/>
    </location>
</feature>
<dbReference type="SMART" id="SM00233">
    <property type="entry name" value="PH"/>
    <property type="match status" value="1"/>
</dbReference>
<sequence>SLLSVKSHPHYRGVRRRITSARAAQELTVATSRRINREAAPPVQTQTQAGQPNKQCGRTMFDDVKEVDDGCGNFYYVNTATGASGWTKEEAADVPLPSGVVAGFDEASGYAYYCHEASGATGWSVDEVLEAAKQLSPSKKEPAPLPWEVPVSPQPPTPAKGPPVVKDAPQLSSYGHYDGRGGFETHSREQSWLLEDAFARGVNSVRLACPSNPIGFREFEVRFGDNAVSERVPTPPSTRMIQVNLDSGATRVVRRIAPCDDVIDDAKTHSGEILRCRGLLLKKGGGTSLFGRRKWQDRFVDLDPVMGTITYYSDRERRHKKGSLKVGAATRVSDDASGKHFKGRAKDIEDPCYFVISLLVDAETGKPREGALELRAPNRDELDRWKATIEWAVATAAARAQHRLSTVDRKDAPPLPKRVSKRVSSDSAPPPLPPRTPVHTPPGPLTAQKPKQEDEEVFYDAVQSPARKLFPQASPSTPSPTKEPKMRGKTWGDRLNAASAAPAPEPAPAPAPPPARPKPPPPPPKPAAAASGDPALAKYEKMIAMKLPQGAVEQKMRADGVDPSLLFPDAAPAPAKLVLPKPRKKTVHLKLHAGGDLMAQLKAGTKLKKVEVSAPLGPPPPKAMSSGDGGIGGLAEAIAASQKRRAKALANLP</sequence>
<dbReference type="InterPro" id="IPR001849">
    <property type="entry name" value="PH_domain"/>
</dbReference>
<protein>
    <recommendedName>
        <fullName evidence="6">PH domain-containing protein</fullName>
    </recommendedName>
</protein>
<dbReference type="Pfam" id="PF10152">
    <property type="entry name" value="CCDC53"/>
    <property type="match status" value="1"/>
</dbReference>
<evidence type="ECO:0000259" key="3">
    <source>
        <dbReference type="PROSITE" id="PS51082"/>
    </source>
</evidence>
<accession>A0A8J2SX27</accession>
<proteinExistence type="predicted"/>
<dbReference type="PROSITE" id="PS50003">
    <property type="entry name" value="PH_DOMAIN"/>
    <property type="match status" value="1"/>
</dbReference>
<feature type="region of interest" description="Disordered" evidence="1">
    <location>
        <begin position="401"/>
        <end position="535"/>
    </location>
</feature>
<evidence type="ECO:0008006" key="6">
    <source>
        <dbReference type="Google" id="ProtNLM"/>
    </source>
</evidence>
<gene>
    <name evidence="4" type="ORF">PECAL_5P27660</name>
</gene>
<dbReference type="Gene3D" id="2.30.29.30">
    <property type="entry name" value="Pleckstrin-homology domain (PH domain)/Phosphotyrosine-binding domain (PTB)"/>
    <property type="match status" value="1"/>
</dbReference>
<dbReference type="InterPro" id="IPR019309">
    <property type="entry name" value="WASHC3"/>
</dbReference>
<dbReference type="InterPro" id="IPR003124">
    <property type="entry name" value="WH2_dom"/>
</dbReference>
<reference evidence="4" key="1">
    <citation type="submission" date="2021-11" db="EMBL/GenBank/DDBJ databases">
        <authorList>
            <consortium name="Genoscope - CEA"/>
            <person name="William W."/>
        </authorList>
    </citation>
    <scope>NUCLEOTIDE SEQUENCE</scope>
</reference>
<name>A0A8J2SX27_9STRA</name>
<evidence type="ECO:0000259" key="2">
    <source>
        <dbReference type="PROSITE" id="PS50003"/>
    </source>
</evidence>
<dbReference type="SUPFAM" id="SSF50729">
    <property type="entry name" value="PH domain-like"/>
    <property type="match status" value="1"/>
</dbReference>
<feature type="compositionally biased region" description="Pro residues" evidence="1">
    <location>
        <begin position="503"/>
        <end position="526"/>
    </location>
</feature>
<dbReference type="GO" id="GO:0003779">
    <property type="term" value="F:actin binding"/>
    <property type="evidence" value="ECO:0007669"/>
    <property type="project" value="InterPro"/>
</dbReference>
<feature type="compositionally biased region" description="Basic and acidic residues" evidence="1">
    <location>
        <begin position="482"/>
        <end position="492"/>
    </location>
</feature>
<organism evidence="4 5">
    <name type="scientific">Pelagomonas calceolata</name>
    <dbReference type="NCBI Taxonomy" id="35677"/>
    <lineage>
        <taxon>Eukaryota</taxon>
        <taxon>Sar</taxon>
        <taxon>Stramenopiles</taxon>
        <taxon>Ochrophyta</taxon>
        <taxon>Pelagophyceae</taxon>
        <taxon>Pelagomonadales</taxon>
        <taxon>Pelagomonadaceae</taxon>
        <taxon>Pelagomonas</taxon>
    </lineage>
</organism>
<keyword evidence="5" id="KW-1185">Reference proteome</keyword>
<feature type="compositionally biased region" description="Pro residues" evidence="1">
    <location>
        <begin position="428"/>
        <end position="444"/>
    </location>
</feature>
<evidence type="ECO:0000256" key="1">
    <source>
        <dbReference type="SAM" id="MobiDB-lite"/>
    </source>
</evidence>
<dbReference type="Proteomes" id="UP000789595">
    <property type="component" value="Unassembled WGS sequence"/>
</dbReference>
<evidence type="ECO:0000313" key="5">
    <source>
        <dbReference type="Proteomes" id="UP000789595"/>
    </source>
</evidence>
<dbReference type="OrthoDB" id="268027at2759"/>
<dbReference type="GO" id="GO:0071203">
    <property type="term" value="C:WASH complex"/>
    <property type="evidence" value="ECO:0007669"/>
    <property type="project" value="InterPro"/>
</dbReference>
<feature type="domain" description="WH2" evidence="3">
    <location>
        <begin position="593"/>
        <end position="610"/>
    </location>
</feature>
<dbReference type="AlphaFoldDB" id="A0A8J2SX27"/>
<dbReference type="EMBL" id="CAKKNE010000005">
    <property type="protein sequence ID" value="CAH0378250.1"/>
    <property type="molecule type" value="Genomic_DNA"/>
</dbReference>
<dbReference type="InterPro" id="IPR011993">
    <property type="entry name" value="PH-like_dom_sf"/>
</dbReference>
<dbReference type="PANTHER" id="PTHR48125:SF10">
    <property type="entry name" value="OS12G0136300 PROTEIN"/>
    <property type="match status" value="1"/>
</dbReference>
<dbReference type="PROSITE" id="PS51082">
    <property type="entry name" value="WH2"/>
    <property type="match status" value="1"/>
</dbReference>
<evidence type="ECO:0000313" key="4">
    <source>
        <dbReference type="EMBL" id="CAH0378250.1"/>
    </source>
</evidence>
<dbReference type="Pfam" id="PF00169">
    <property type="entry name" value="PH"/>
    <property type="match status" value="1"/>
</dbReference>